<protein>
    <submittedName>
        <fullName evidence="1">Uncharacterized protein</fullName>
    </submittedName>
</protein>
<dbReference type="AlphaFoldDB" id="T1DPA8"/>
<sequence length="171" mass="19864">FFTACRLLPAGIVRMWGTRLLLLLLMTVRSGIRTVVGRWHHTARWKPSVAGRIGQRSVRIEACGHRWRHITGESSTHGTPVGTGRHWHAGNLLWIRRGSDRCLWRRRSSSCYCCWRGRRATSTGSRSRRRRVMSRNDGRYGSRYLSARFVRQILHQLLLLGFARETEITNL</sequence>
<feature type="non-terminal residue" evidence="1">
    <location>
        <position position="171"/>
    </location>
</feature>
<proteinExistence type="evidence at transcript level"/>
<accession>T1DPA8</accession>
<dbReference type="EMBL" id="GAMD01002095">
    <property type="protein sequence ID" value="JAA99495.1"/>
    <property type="molecule type" value="mRNA"/>
</dbReference>
<evidence type="ECO:0000313" key="1">
    <source>
        <dbReference type="EMBL" id="JAA99495.1"/>
    </source>
</evidence>
<feature type="non-terminal residue" evidence="1">
    <location>
        <position position="1"/>
    </location>
</feature>
<reference evidence="1" key="1">
    <citation type="submission" date="2013-07" db="EMBL/GenBank/DDBJ databases">
        <title>Transcriptome sequencing and developmental regulation of gene expression in Anopheles aquasalis.</title>
        <authorList>
            <consortium name="Brazilian Malaria Network (MCT/CNPq/MS/SCTIE/DECIT/PRONEX 555648/2009-5) and Research Network on Bioactive Molecules from Arthropod Vectors (NAP-MOBIARVE"/>
            <consortium name="University of Sao Paulo)"/>
            <person name="Marinotti O."/>
            <person name="Ribeiro J.M.C."/>
            <person name="Costa-da-Silva A.L."/>
            <person name="Silva M.C.P."/>
            <person name="Lopes A.R."/>
            <person name="Barros M.S."/>
            <person name="Sa-Nunes A."/>
            <person name="Konjin B.B."/>
            <person name="Carvalho E."/>
            <person name="Suesdek L."/>
            <person name="Silva-Neto M.A.C."/>
            <person name="Capurro M.L."/>
        </authorList>
    </citation>
    <scope>NUCLEOTIDE SEQUENCE</scope>
    <source>
        <tissue evidence="1">Whole body</tissue>
    </source>
</reference>
<name>T1DPA8_ANOAQ</name>
<organism evidence="1">
    <name type="scientific">Anopheles aquasalis</name>
    <name type="common">Malaria mosquito</name>
    <dbReference type="NCBI Taxonomy" id="42839"/>
    <lineage>
        <taxon>Eukaryota</taxon>
        <taxon>Metazoa</taxon>
        <taxon>Ecdysozoa</taxon>
        <taxon>Arthropoda</taxon>
        <taxon>Hexapoda</taxon>
        <taxon>Insecta</taxon>
        <taxon>Pterygota</taxon>
        <taxon>Neoptera</taxon>
        <taxon>Endopterygota</taxon>
        <taxon>Diptera</taxon>
        <taxon>Nematocera</taxon>
        <taxon>Culicoidea</taxon>
        <taxon>Culicidae</taxon>
        <taxon>Anophelinae</taxon>
        <taxon>Anopheles</taxon>
    </lineage>
</organism>